<dbReference type="Pfam" id="PF04214">
    <property type="entry name" value="DUF411"/>
    <property type="match status" value="1"/>
</dbReference>
<dbReference type="Proteomes" id="UP001597102">
    <property type="component" value="Unassembled WGS sequence"/>
</dbReference>
<protein>
    <submittedName>
        <fullName evidence="2">DUF411 domain-containing protein</fullName>
    </submittedName>
</protein>
<dbReference type="EMBL" id="JBHTJO010000001">
    <property type="protein sequence ID" value="MFD0986460.1"/>
    <property type="molecule type" value="Genomic_DNA"/>
</dbReference>
<dbReference type="RefSeq" id="WP_379086634.1">
    <property type="nucleotide sequence ID" value="NZ_JBHTJO010000001.1"/>
</dbReference>
<dbReference type="InterPro" id="IPR007332">
    <property type="entry name" value="DUF411"/>
</dbReference>
<reference evidence="3" key="1">
    <citation type="journal article" date="2019" name="Int. J. Syst. Evol. Microbiol.">
        <title>The Global Catalogue of Microorganisms (GCM) 10K type strain sequencing project: providing services to taxonomists for standard genome sequencing and annotation.</title>
        <authorList>
            <consortium name="The Broad Institute Genomics Platform"/>
            <consortium name="The Broad Institute Genome Sequencing Center for Infectious Disease"/>
            <person name="Wu L."/>
            <person name="Ma J."/>
        </authorList>
    </citation>
    <scope>NUCLEOTIDE SEQUENCE [LARGE SCALE GENOMIC DNA]</scope>
    <source>
        <strain evidence="3">CCUG 61697</strain>
    </source>
</reference>
<sequence>MLRALLLTALLGFALALPAKADEETAQQTLELWKSPSCNCCEKWADHMKAEGFDVAPHAVATGTLAKIKHQAGIPSKLASCHTGKIGGYVIEGHVPASDVARLLKEKPDAIGLVVPGMPIGSPGMEGPNPESYEVLLIKRDGSTEVFARHG</sequence>
<keyword evidence="1" id="KW-0732">Signal</keyword>
<proteinExistence type="predicted"/>
<evidence type="ECO:0000256" key="1">
    <source>
        <dbReference type="SAM" id="SignalP"/>
    </source>
</evidence>
<name>A0ABW3J7Q6_9HYPH</name>
<gene>
    <name evidence="2" type="ORF">ACFQ2F_05050</name>
</gene>
<evidence type="ECO:0000313" key="3">
    <source>
        <dbReference type="Proteomes" id="UP001597102"/>
    </source>
</evidence>
<keyword evidence="3" id="KW-1185">Reference proteome</keyword>
<feature type="signal peptide" evidence="1">
    <location>
        <begin position="1"/>
        <end position="21"/>
    </location>
</feature>
<evidence type="ECO:0000313" key="2">
    <source>
        <dbReference type="EMBL" id="MFD0986460.1"/>
    </source>
</evidence>
<comment type="caution">
    <text evidence="2">The sequence shown here is derived from an EMBL/GenBank/DDBJ whole genome shotgun (WGS) entry which is preliminary data.</text>
</comment>
<organism evidence="2 3">
    <name type="scientific">Methyloligella solikamskensis</name>
    <dbReference type="NCBI Taxonomy" id="1177756"/>
    <lineage>
        <taxon>Bacteria</taxon>
        <taxon>Pseudomonadati</taxon>
        <taxon>Pseudomonadota</taxon>
        <taxon>Alphaproteobacteria</taxon>
        <taxon>Hyphomicrobiales</taxon>
        <taxon>Hyphomicrobiaceae</taxon>
        <taxon>Methyloligella</taxon>
    </lineage>
</organism>
<feature type="chain" id="PRO_5046714943" evidence="1">
    <location>
        <begin position="22"/>
        <end position="151"/>
    </location>
</feature>
<accession>A0ABW3J7Q6</accession>